<comment type="caution">
    <text evidence="3">The sequence shown here is derived from an EMBL/GenBank/DDBJ whole genome shotgun (WGS) entry which is preliminary data.</text>
</comment>
<feature type="region of interest" description="Disordered" evidence="2">
    <location>
        <begin position="277"/>
        <end position="310"/>
    </location>
</feature>
<organism evidence="3 4">
    <name type="scientific">Marasmius tenuissimus</name>
    <dbReference type="NCBI Taxonomy" id="585030"/>
    <lineage>
        <taxon>Eukaryota</taxon>
        <taxon>Fungi</taxon>
        <taxon>Dikarya</taxon>
        <taxon>Basidiomycota</taxon>
        <taxon>Agaricomycotina</taxon>
        <taxon>Agaricomycetes</taxon>
        <taxon>Agaricomycetidae</taxon>
        <taxon>Agaricales</taxon>
        <taxon>Marasmiineae</taxon>
        <taxon>Marasmiaceae</taxon>
        <taxon>Marasmius</taxon>
    </lineage>
</organism>
<evidence type="ECO:0000256" key="2">
    <source>
        <dbReference type="SAM" id="MobiDB-lite"/>
    </source>
</evidence>
<reference evidence="3 4" key="1">
    <citation type="submission" date="2024-05" db="EMBL/GenBank/DDBJ databases">
        <title>A draft genome resource for the thread blight pathogen Marasmius tenuissimus strain MS-2.</title>
        <authorList>
            <person name="Yulfo-Soto G.E."/>
            <person name="Baruah I.K."/>
            <person name="Amoako-Attah I."/>
            <person name="Bukari Y."/>
            <person name="Meinhardt L.W."/>
            <person name="Bailey B.A."/>
            <person name="Cohen S.P."/>
        </authorList>
    </citation>
    <scope>NUCLEOTIDE SEQUENCE [LARGE SCALE GENOMIC DNA]</scope>
    <source>
        <strain evidence="3 4">MS-2</strain>
    </source>
</reference>
<keyword evidence="4" id="KW-1185">Reference proteome</keyword>
<protein>
    <submittedName>
        <fullName evidence="3">Uncharacterized protein</fullName>
    </submittedName>
</protein>
<proteinExistence type="predicted"/>
<feature type="coiled-coil region" evidence="1">
    <location>
        <begin position="45"/>
        <end position="115"/>
    </location>
</feature>
<feature type="region of interest" description="Disordered" evidence="2">
    <location>
        <begin position="148"/>
        <end position="201"/>
    </location>
</feature>
<evidence type="ECO:0000256" key="1">
    <source>
        <dbReference type="SAM" id="Coils"/>
    </source>
</evidence>
<feature type="compositionally biased region" description="Low complexity" evidence="2">
    <location>
        <begin position="157"/>
        <end position="170"/>
    </location>
</feature>
<feature type="region of interest" description="Disordered" evidence="2">
    <location>
        <begin position="236"/>
        <end position="255"/>
    </location>
</feature>
<gene>
    <name evidence="3" type="ORF">AAF712_007978</name>
</gene>
<sequence length="486" mass="54639">MGPNSLPQISPTRVAMKRGNCDPPYAKTRVVSPRQQDLDEVAAQVEHYRKRAHDLGEDKNRLLQQVCCLQVELQTARKEKEAELDVLMNEESKRVKLLSQEVAQLKQDKRAADVEWRLAQKKRNKLTSSLGDIIDANTVRSFQDAEVETNDAEANPTHTQVQTVEQGVQTDSGEPAANGSVSGSPRAEDLSATPVLQAQASGPEAASTCRFIRLLEAHAFRLSQASESDKAFKEMLGTSQTSVERETTVVEQRDDSEERMRAVKLVIRFPERLISCPSSQDGSTVTSQPNQISSDPPSPVIDSAGKPTTPPLAVPDNAPSWLEPAFNFLNINAAPQYNALLGYWVETEAVMKTERGFSALPAWGKSWVGLKMEKRFMNESNPVMSREFALSFPDKVWSWWFKLQPKWRGSPVNKRLLIKGMENKNWSTLNHRGRKGWIIILVSLKWWWESIQVLEDNEKQAAKDDWLLAVEEMTATFCLARSLPRT</sequence>
<dbReference type="EMBL" id="JBBXMP010000053">
    <property type="protein sequence ID" value="KAL0064987.1"/>
    <property type="molecule type" value="Genomic_DNA"/>
</dbReference>
<feature type="compositionally biased region" description="Basic and acidic residues" evidence="2">
    <location>
        <begin position="243"/>
        <end position="255"/>
    </location>
</feature>
<name>A0ABR2ZV96_9AGAR</name>
<feature type="region of interest" description="Disordered" evidence="2">
    <location>
        <begin position="1"/>
        <end position="20"/>
    </location>
</feature>
<evidence type="ECO:0000313" key="3">
    <source>
        <dbReference type="EMBL" id="KAL0064987.1"/>
    </source>
</evidence>
<feature type="compositionally biased region" description="Low complexity" evidence="2">
    <location>
        <begin position="292"/>
        <end position="303"/>
    </location>
</feature>
<feature type="compositionally biased region" description="Polar residues" evidence="2">
    <location>
        <begin position="277"/>
        <end position="291"/>
    </location>
</feature>
<accession>A0ABR2ZV96</accession>
<feature type="compositionally biased region" description="Polar residues" evidence="2">
    <location>
        <begin position="1"/>
        <end position="11"/>
    </location>
</feature>
<dbReference type="Proteomes" id="UP001437256">
    <property type="component" value="Unassembled WGS sequence"/>
</dbReference>
<keyword evidence="1" id="KW-0175">Coiled coil</keyword>
<evidence type="ECO:0000313" key="4">
    <source>
        <dbReference type="Proteomes" id="UP001437256"/>
    </source>
</evidence>